<feature type="region of interest" description="Disordered" evidence="1">
    <location>
        <begin position="75"/>
        <end position="94"/>
    </location>
</feature>
<protein>
    <submittedName>
        <fullName evidence="2">Uncharacterized protein</fullName>
    </submittedName>
</protein>
<feature type="compositionally biased region" description="Polar residues" evidence="1">
    <location>
        <begin position="120"/>
        <end position="135"/>
    </location>
</feature>
<keyword evidence="3" id="KW-1185">Reference proteome</keyword>
<dbReference type="Proteomes" id="UP000187209">
    <property type="component" value="Unassembled WGS sequence"/>
</dbReference>
<feature type="region of interest" description="Disordered" evidence="1">
    <location>
        <begin position="116"/>
        <end position="176"/>
    </location>
</feature>
<dbReference type="EMBL" id="MPUH01000225">
    <property type="protein sequence ID" value="OMJ85794.1"/>
    <property type="molecule type" value="Genomic_DNA"/>
</dbReference>
<reference evidence="2 3" key="1">
    <citation type="submission" date="2016-11" db="EMBL/GenBank/DDBJ databases">
        <title>The macronuclear genome of Stentor coeruleus: a giant cell with tiny introns.</title>
        <authorList>
            <person name="Slabodnick M."/>
            <person name="Ruby J.G."/>
            <person name="Reiff S.B."/>
            <person name="Swart E.C."/>
            <person name="Gosai S."/>
            <person name="Prabakaran S."/>
            <person name="Witkowska E."/>
            <person name="Larue G.E."/>
            <person name="Fisher S."/>
            <person name="Freeman R.M."/>
            <person name="Gunawardena J."/>
            <person name="Chu W."/>
            <person name="Stover N.A."/>
            <person name="Gregory B.D."/>
            <person name="Nowacki M."/>
            <person name="Derisi J."/>
            <person name="Roy S.W."/>
            <person name="Marshall W.F."/>
            <person name="Sood P."/>
        </authorList>
    </citation>
    <scope>NUCLEOTIDE SEQUENCE [LARGE SCALE GENOMIC DNA]</scope>
    <source>
        <strain evidence="2">WM001</strain>
    </source>
</reference>
<name>A0A1R2C9V8_9CILI</name>
<proteinExistence type="predicted"/>
<comment type="caution">
    <text evidence="2">The sequence shown here is derived from an EMBL/GenBank/DDBJ whole genome shotgun (WGS) entry which is preliminary data.</text>
</comment>
<dbReference type="AlphaFoldDB" id="A0A1R2C9V8"/>
<accession>A0A1R2C9V8</accession>
<feature type="compositionally biased region" description="Basic and acidic residues" evidence="1">
    <location>
        <begin position="157"/>
        <end position="176"/>
    </location>
</feature>
<feature type="compositionally biased region" description="Basic residues" evidence="1">
    <location>
        <begin position="136"/>
        <end position="156"/>
    </location>
</feature>
<sequence length="176" mass="20518">MQKSSDRATLACLLNKPPDIFNFKMRKSFDIFESRRQGLVSKKNSHYRALKKPILGFKEELYFVHKLCRNKSRPVSAIKSSKTEPQKIQSPKVESVKQIFPERSIIVIPKPETTEMIRSKTPSVQNSMKSIQSKPQRPKIIIKTKNKKSSTLKPRQKNNDYRDYEEIKGWGDDSYD</sequence>
<evidence type="ECO:0000256" key="1">
    <source>
        <dbReference type="SAM" id="MobiDB-lite"/>
    </source>
</evidence>
<evidence type="ECO:0000313" key="2">
    <source>
        <dbReference type="EMBL" id="OMJ85794.1"/>
    </source>
</evidence>
<organism evidence="2 3">
    <name type="scientific">Stentor coeruleus</name>
    <dbReference type="NCBI Taxonomy" id="5963"/>
    <lineage>
        <taxon>Eukaryota</taxon>
        <taxon>Sar</taxon>
        <taxon>Alveolata</taxon>
        <taxon>Ciliophora</taxon>
        <taxon>Postciliodesmatophora</taxon>
        <taxon>Heterotrichea</taxon>
        <taxon>Heterotrichida</taxon>
        <taxon>Stentoridae</taxon>
        <taxon>Stentor</taxon>
    </lineage>
</organism>
<gene>
    <name evidence="2" type="ORF">SteCoe_12785</name>
</gene>
<evidence type="ECO:0000313" key="3">
    <source>
        <dbReference type="Proteomes" id="UP000187209"/>
    </source>
</evidence>